<evidence type="ECO:0000256" key="8">
    <source>
        <dbReference type="SAM" id="Phobius"/>
    </source>
</evidence>
<evidence type="ECO:0000256" key="5">
    <source>
        <dbReference type="ARBA" id="ARBA00022801"/>
    </source>
</evidence>
<keyword evidence="3" id="KW-0645">Protease</keyword>
<name>A0A917FET5_9BACL</name>
<evidence type="ECO:0000256" key="3">
    <source>
        <dbReference type="ARBA" id="ARBA00022670"/>
    </source>
</evidence>
<evidence type="ECO:0000256" key="7">
    <source>
        <dbReference type="ARBA" id="ARBA00023136"/>
    </source>
</evidence>
<dbReference type="GO" id="GO:0008233">
    <property type="term" value="F:peptidase activity"/>
    <property type="evidence" value="ECO:0007669"/>
    <property type="project" value="UniProtKB-KW"/>
</dbReference>
<keyword evidence="10" id="KW-1185">Reference proteome</keyword>
<feature type="transmembrane region" description="Helical" evidence="8">
    <location>
        <begin position="99"/>
        <end position="118"/>
    </location>
</feature>
<keyword evidence="6 8" id="KW-1133">Transmembrane helix</keyword>
<feature type="transmembrane region" description="Helical" evidence="8">
    <location>
        <begin position="72"/>
        <end position="93"/>
    </location>
</feature>
<protein>
    <recommendedName>
        <fullName evidence="11">Accessory regulator AgrB</fullName>
    </recommendedName>
</protein>
<gene>
    <name evidence="9" type="ORF">GCM10010912_17220</name>
</gene>
<organism evidence="9 10">
    <name type="scientific">Paenibacillus albidus</name>
    <dbReference type="NCBI Taxonomy" id="2041023"/>
    <lineage>
        <taxon>Bacteria</taxon>
        <taxon>Bacillati</taxon>
        <taxon>Bacillota</taxon>
        <taxon>Bacilli</taxon>
        <taxon>Bacillales</taxon>
        <taxon>Paenibacillaceae</taxon>
        <taxon>Paenibacillus</taxon>
    </lineage>
</organism>
<dbReference type="Proteomes" id="UP000637643">
    <property type="component" value="Unassembled WGS sequence"/>
</dbReference>
<dbReference type="Pfam" id="PF04647">
    <property type="entry name" value="AgrB"/>
    <property type="match status" value="1"/>
</dbReference>
<reference evidence="9" key="1">
    <citation type="journal article" date="2014" name="Int. J. Syst. Evol. Microbiol.">
        <title>Complete genome sequence of Corynebacterium casei LMG S-19264T (=DSM 44701T), isolated from a smear-ripened cheese.</title>
        <authorList>
            <consortium name="US DOE Joint Genome Institute (JGI-PGF)"/>
            <person name="Walter F."/>
            <person name="Albersmeier A."/>
            <person name="Kalinowski J."/>
            <person name="Ruckert C."/>
        </authorList>
    </citation>
    <scope>NUCLEOTIDE SEQUENCE</scope>
    <source>
        <strain evidence="9">CGMCC 1.16134</strain>
    </source>
</reference>
<evidence type="ECO:0000256" key="4">
    <source>
        <dbReference type="ARBA" id="ARBA00022692"/>
    </source>
</evidence>
<keyword evidence="2" id="KW-0673">Quorum sensing</keyword>
<evidence type="ECO:0000313" key="9">
    <source>
        <dbReference type="EMBL" id="GGF72596.1"/>
    </source>
</evidence>
<keyword evidence="1" id="KW-1003">Cell membrane</keyword>
<feature type="transmembrane region" description="Helical" evidence="8">
    <location>
        <begin position="138"/>
        <end position="161"/>
    </location>
</feature>
<feature type="transmembrane region" description="Helical" evidence="8">
    <location>
        <begin position="29"/>
        <end position="51"/>
    </location>
</feature>
<dbReference type="GO" id="GO:0006508">
    <property type="term" value="P:proteolysis"/>
    <property type="evidence" value="ECO:0007669"/>
    <property type="project" value="UniProtKB-KW"/>
</dbReference>
<dbReference type="GO" id="GO:0009372">
    <property type="term" value="P:quorum sensing"/>
    <property type="evidence" value="ECO:0007669"/>
    <property type="project" value="UniProtKB-KW"/>
</dbReference>
<dbReference type="GO" id="GO:0016020">
    <property type="term" value="C:membrane"/>
    <property type="evidence" value="ECO:0007669"/>
    <property type="project" value="InterPro"/>
</dbReference>
<evidence type="ECO:0000256" key="6">
    <source>
        <dbReference type="ARBA" id="ARBA00022989"/>
    </source>
</evidence>
<keyword evidence="4 8" id="KW-0812">Transmembrane</keyword>
<sequence length="171" mass="18535">MIEALALKFALSIKKHAPTHPASVDVLKFSLSILINATTIVLLSFLISGFTNKVPEMAFSLVSFALLRQISGGVHLKSGMYCVALTTALMTLISFSDFGFGMTTAFNAIGILLALAYAPSRIERQSRIPKKYYPLLKVASVFLIGLNFIINSPVIAAGFLAQALTLIKLRR</sequence>
<evidence type="ECO:0000256" key="1">
    <source>
        <dbReference type="ARBA" id="ARBA00022475"/>
    </source>
</evidence>
<dbReference type="AlphaFoldDB" id="A0A917FET5"/>
<evidence type="ECO:0000313" key="10">
    <source>
        <dbReference type="Proteomes" id="UP000637643"/>
    </source>
</evidence>
<evidence type="ECO:0000256" key="2">
    <source>
        <dbReference type="ARBA" id="ARBA00022654"/>
    </source>
</evidence>
<comment type="caution">
    <text evidence="9">The sequence shown here is derived from an EMBL/GenBank/DDBJ whole genome shotgun (WGS) entry which is preliminary data.</text>
</comment>
<accession>A0A917FET5</accession>
<proteinExistence type="predicted"/>
<keyword evidence="7 8" id="KW-0472">Membrane</keyword>
<evidence type="ECO:0008006" key="11">
    <source>
        <dbReference type="Google" id="ProtNLM"/>
    </source>
</evidence>
<dbReference type="RefSeq" id="WP_189023886.1">
    <property type="nucleotide sequence ID" value="NZ_BMKR01000006.1"/>
</dbReference>
<reference evidence="9" key="2">
    <citation type="submission" date="2020-09" db="EMBL/GenBank/DDBJ databases">
        <authorList>
            <person name="Sun Q."/>
            <person name="Zhou Y."/>
        </authorList>
    </citation>
    <scope>NUCLEOTIDE SEQUENCE</scope>
    <source>
        <strain evidence="9">CGMCC 1.16134</strain>
    </source>
</reference>
<dbReference type="InterPro" id="IPR006741">
    <property type="entry name" value="AgrB"/>
</dbReference>
<dbReference type="EMBL" id="BMKR01000006">
    <property type="protein sequence ID" value="GGF72596.1"/>
    <property type="molecule type" value="Genomic_DNA"/>
</dbReference>
<keyword evidence="5" id="KW-0378">Hydrolase</keyword>